<dbReference type="OrthoDB" id="5528364at2"/>
<evidence type="ECO:0000313" key="3">
    <source>
        <dbReference type="Proteomes" id="UP000440224"/>
    </source>
</evidence>
<keyword evidence="1" id="KW-0472">Membrane</keyword>
<keyword evidence="1" id="KW-0812">Transmembrane</keyword>
<evidence type="ECO:0000256" key="1">
    <source>
        <dbReference type="SAM" id="Phobius"/>
    </source>
</evidence>
<keyword evidence="1" id="KW-1133">Transmembrane helix</keyword>
<reference evidence="2 3" key="1">
    <citation type="submission" date="2019-10" db="EMBL/GenBank/DDBJ databases">
        <title>A soil myxobacterium in the family Polyangiaceae.</title>
        <authorList>
            <person name="Li Y."/>
            <person name="Wang J."/>
        </authorList>
    </citation>
    <scope>NUCLEOTIDE SEQUENCE [LARGE SCALE GENOMIC DNA]</scope>
    <source>
        <strain evidence="2 3">DSM 14734</strain>
    </source>
</reference>
<sequence>MPFFFLPSWWWKWWQQKQEQEQDPAPVPMFFRWYHREGQIAEMSLASLEVAKREAWLELDQKALARVFRAFVLLSLQVAPLSAEPRALGELGPHLYSTPDRNAAGSAIARTLVLLAPRNVHARSDIMTEEAEKGSGEFETGAAPLLVVLLVTASALAAAYLSNVVGEAVHAVNFDDEVTKRMLSIQARAIEVLSMHVERERIAGHELPFDEAERQLLVSLEDTQRKLTTLQRKPLPTPFEGATEFARSATASLLPLGMLLMVFLYVLNNPQRRN</sequence>
<gene>
    <name evidence="2" type="ORF">GF068_42165</name>
</gene>
<dbReference type="EMBL" id="WJIE01000033">
    <property type="protein sequence ID" value="MRG98476.1"/>
    <property type="molecule type" value="Genomic_DNA"/>
</dbReference>
<evidence type="ECO:0000313" key="2">
    <source>
        <dbReference type="EMBL" id="MRG98476.1"/>
    </source>
</evidence>
<protein>
    <submittedName>
        <fullName evidence="2">Uncharacterized protein</fullName>
    </submittedName>
</protein>
<comment type="caution">
    <text evidence="2">The sequence shown here is derived from an EMBL/GenBank/DDBJ whole genome shotgun (WGS) entry which is preliminary data.</text>
</comment>
<proteinExistence type="predicted"/>
<feature type="transmembrane region" description="Helical" evidence="1">
    <location>
        <begin position="245"/>
        <end position="267"/>
    </location>
</feature>
<dbReference type="AlphaFoldDB" id="A0A6N7Q5C3"/>
<dbReference type="RefSeq" id="WP_153825245.1">
    <property type="nucleotide sequence ID" value="NZ_WJIE01000033.1"/>
</dbReference>
<accession>A0A6N7Q5C3</accession>
<dbReference type="Proteomes" id="UP000440224">
    <property type="component" value="Unassembled WGS sequence"/>
</dbReference>
<keyword evidence="3" id="KW-1185">Reference proteome</keyword>
<name>A0A6N7Q5C3_9BACT</name>
<organism evidence="2 3">
    <name type="scientific">Polyangium spumosum</name>
    <dbReference type="NCBI Taxonomy" id="889282"/>
    <lineage>
        <taxon>Bacteria</taxon>
        <taxon>Pseudomonadati</taxon>
        <taxon>Myxococcota</taxon>
        <taxon>Polyangia</taxon>
        <taxon>Polyangiales</taxon>
        <taxon>Polyangiaceae</taxon>
        <taxon>Polyangium</taxon>
    </lineage>
</organism>